<dbReference type="PANTHER" id="PTHR22807:SF30">
    <property type="entry name" value="28S RRNA (CYTOSINE(4447)-C(5))-METHYLTRANSFERASE-RELATED"/>
    <property type="match status" value="1"/>
</dbReference>
<keyword evidence="3 5" id="KW-0949">S-adenosyl-L-methionine</keyword>
<dbReference type="InterPro" id="IPR023267">
    <property type="entry name" value="RCMT"/>
</dbReference>
<dbReference type="InterPro" id="IPR049560">
    <property type="entry name" value="MeTrfase_RsmB-F_NOP2_cat"/>
</dbReference>
<feature type="compositionally biased region" description="Basic and acidic residues" evidence="6">
    <location>
        <begin position="209"/>
        <end position="222"/>
    </location>
</feature>
<dbReference type="AlphaFoldDB" id="A0AAW1X9U8"/>
<evidence type="ECO:0000256" key="5">
    <source>
        <dbReference type="PROSITE-ProRule" id="PRU01023"/>
    </source>
</evidence>
<dbReference type="PROSITE" id="PS51686">
    <property type="entry name" value="SAM_MT_RSMB_NOP"/>
    <property type="match status" value="1"/>
</dbReference>
<dbReference type="GO" id="GO:0009383">
    <property type="term" value="F:rRNA (cytosine-C5-)-methyltransferase activity"/>
    <property type="evidence" value="ECO:0007669"/>
    <property type="project" value="TreeGrafter"/>
</dbReference>
<keyword evidence="1 5" id="KW-0489">Methyltransferase</keyword>
<feature type="compositionally biased region" description="Basic and acidic residues" evidence="6">
    <location>
        <begin position="129"/>
        <end position="157"/>
    </location>
</feature>
<keyword evidence="2 5" id="KW-0808">Transferase</keyword>
<dbReference type="GO" id="GO:0000470">
    <property type="term" value="P:maturation of LSU-rRNA"/>
    <property type="evidence" value="ECO:0007669"/>
    <property type="project" value="TreeGrafter"/>
</dbReference>
<feature type="compositionally biased region" description="Acidic residues" evidence="6">
    <location>
        <begin position="119"/>
        <end position="128"/>
    </location>
</feature>
<evidence type="ECO:0000313" key="8">
    <source>
        <dbReference type="EMBL" id="KAK9932638.1"/>
    </source>
</evidence>
<feature type="domain" description="SAM-dependent MTase RsmB/NOP-type" evidence="7">
    <location>
        <begin position="1"/>
        <end position="96"/>
    </location>
</feature>
<keyword evidence="4 5" id="KW-0694">RNA-binding</keyword>
<evidence type="ECO:0000259" key="7">
    <source>
        <dbReference type="PROSITE" id="PS51686"/>
    </source>
</evidence>
<feature type="region of interest" description="Disordered" evidence="6">
    <location>
        <begin position="119"/>
        <end position="240"/>
    </location>
</feature>
<organism evidence="8 9">
    <name type="scientific">Rubus argutus</name>
    <name type="common">Southern blackberry</name>
    <dbReference type="NCBI Taxonomy" id="59490"/>
    <lineage>
        <taxon>Eukaryota</taxon>
        <taxon>Viridiplantae</taxon>
        <taxon>Streptophyta</taxon>
        <taxon>Embryophyta</taxon>
        <taxon>Tracheophyta</taxon>
        <taxon>Spermatophyta</taxon>
        <taxon>Magnoliopsida</taxon>
        <taxon>eudicotyledons</taxon>
        <taxon>Gunneridae</taxon>
        <taxon>Pentapetalae</taxon>
        <taxon>rosids</taxon>
        <taxon>fabids</taxon>
        <taxon>Rosales</taxon>
        <taxon>Rosaceae</taxon>
        <taxon>Rosoideae</taxon>
        <taxon>Rosoideae incertae sedis</taxon>
        <taxon>Rubus</taxon>
    </lineage>
</organism>
<evidence type="ECO:0000256" key="1">
    <source>
        <dbReference type="ARBA" id="ARBA00022603"/>
    </source>
</evidence>
<keyword evidence="9" id="KW-1185">Reference proteome</keyword>
<feature type="active site" description="Nucleophile" evidence="5">
    <location>
        <position position="26"/>
    </location>
</feature>
<evidence type="ECO:0000313" key="9">
    <source>
        <dbReference type="Proteomes" id="UP001457282"/>
    </source>
</evidence>
<dbReference type="Proteomes" id="UP001457282">
    <property type="component" value="Unassembled WGS sequence"/>
</dbReference>
<evidence type="ECO:0000256" key="6">
    <source>
        <dbReference type="SAM" id="MobiDB-lite"/>
    </source>
</evidence>
<dbReference type="PRINTS" id="PR02008">
    <property type="entry name" value="RCMTFAMILY"/>
</dbReference>
<evidence type="ECO:0000256" key="2">
    <source>
        <dbReference type="ARBA" id="ARBA00022679"/>
    </source>
</evidence>
<reference evidence="8 9" key="1">
    <citation type="journal article" date="2023" name="G3 (Bethesda)">
        <title>A chromosome-length genome assembly and annotation of blackberry (Rubus argutus, cv. 'Hillquist').</title>
        <authorList>
            <person name="Bruna T."/>
            <person name="Aryal R."/>
            <person name="Dudchenko O."/>
            <person name="Sargent D.J."/>
            <person name="Mead D."/>
            <person name="Buti M."/>
            <person name="Cavallini A."/>
            <person name="Hytonen T."/>
            <person name="Andres J."/>
            <person name="Pham M."/>
            <person name="Weisz D."/>
            <person name="Mascagni F."/>
            <person name="Usai G."/>
            <person name="Natali L."/>
            <person name="Bassil N."/>
            <person name="Fernandez G.E."/>
            <person name="Lomsadze A."/>
            <person name="Armour M."/>
            <person name="Olukolu B."/>
            <person name="Poorten T."/>
            <person name="Britton C."/>
            <person name="Davik J."/>
            <person name="Ashrafi H."/>
            <person name="Aiden E.L."/>
            <person name="Borodovsky M."/>
            <person name="Worthington M."/>
        </authorList>
    </citation>
    <scope>NUCLEOTIDE SEQUENCE [LARGE SCALE GENOMIC DNA]</scope>
    <source>
        <strain evidence="8">PI 553951</strain>
    </source>
</reference>
<gene>
    <name evidence="8" type="ORF">M0R45_019865</name>
</gene>
<dbReference type="Pfam" id="PF01189">
    <property type="entry name" value="Methyltr_RsmB-F"/>
    <property type="match status" value="1"/>
</dbReference>
<proteinExistence type="inferred from homology"/>
<dbReference type="SUPFAM" id="SSF53335">
    <property type="entry name" value="S-adenosyl-L-methionine-dependent methyltransferases"/>
    <property type="match status" value="1"/>
</dbReference>
<dbReference type="EMBL" id="JBEDUW010000004">
    <property type="protein sequence ID" value="KAK9932638.1"/>
    <property type="molecule type" value="Genomic_DNA"/>
</dbReference>
<sequence>MQLILAAIDMVDANSKSGGYIVYSTCSLMVAENEAVVDYALRKRNVKLVPCGLDFGRPGFIRYREQRFHPSVAKTRRFYPHVHNMDGFFVAKLKKESNLKPTTAESRLSETLEAETVDIDISMTEDDSEKNARVDDQQHLTDEDTKSEKNVSEDGKLELPGTVKKRKEKKLPSFFSHLKGQFPGDQKVEKKVKLPSGQKKEKKVKLKFPPREEIAKAREEKRRALRKSKAKNNNIGPGEQ</sequence>
<name>A0AAW1X9U8_RUBAR</name>
<accession>A0AAW1X9U8</accession>
<comment type="caution">
    <text evidence="5">Lacks conserved residue(s) required for the propagation of feature annotation.</text>
</comment>
<protein>
    <recommendedName>
        <fullName evidence="7">SAM-dependent MTase RsmB/NOP-type domain-containing protein</fullName>
    </recommendedName>
</protein>
<dbReference type="InterPro" id="IPR001678">
    <property type="entry name" value="MeTrfase_RsmB-F_NOP2_dom"/>
</dbReference>
<evidence type="ECO:0000256" key="4">
    <source>
        <dbReference type="ARBA" id="ARBA00022884"/>
    </source>
</evidence>
<dbReference type="Gene3D" id="3.40.50.150">
    <property type="entry name" value="Vaccinia Virus protein VP39"/>
    <property type="match status" value="1"/>
</dbReference>
<comment type="caution">
    <text evidence="8">The sequence shown here is derived from an EMBL/GenBank/DDBJ whole genome shotgun (WGS) entry which is preliminary data.</text>
</comment>
<dbReference type="InterPro" id="IPR029063">
    <property type="entry name" value="SAM-dependent_MTases_sf"/>
</dbReference>
<dbReference type="GO" id="GO:0003723">
    <property type="term" value="F:RNA binding"/>
    <property type="evidence" value="ECO:0007669"/>
    <property type="project" value="UniProtKB-UniRule"/>
</dbReference>
<dbReference type="PANTHER" id="PTHR22807">
    <property type="entry name" value="NOP2 YEAST -RELATED NOL1/NOP2/FMU SUN DOMAIN-CONTAINING"/>
    <property type="match status" value="1"/>
</dbReference>
<evidence type="ECO:0000256" key="3">
    <source>
        <dbReference type="ARBA" id="ARBA00022691"/>
    </source>
</evidence>
<dbReference type="GO" id="GO:0070475">
    <property type="term" value="P:rRNA base methylation"/>
    <property type="evidence" value="ECO:0007669"/>
    <property type="project" value="TreeGrafter"/>
</dbReference>
<comment type="similarity">
    <text evidence="5">Belongs to the class I-like SAM-binding methyltransferase superfamily. RsmB/NOP family.</text>
</comment>
<dbReference type="GO" id="GO:0005730">
    <property type="term" value="C:nucleolus"/>
    <property type="evidence" value="ECO:0007669"/>
    <property type="project" value="TreeGrafter"/>
</dbReference>